<evidence type="ECO:0000256" key="1">
    <source>
        <dbReference type="ARBA" id="ARBA00005417"/>
    </source>
</evidence>
<reference evidence="6" key="1">
    <citation type="submission" date="2020-05" db="EMBL/GenBank/DDBJ databases">
        <authorList>
            <person name="Brown S."/>
            <person name="Huntemann M."/>
            <person name="Clum A."/>
            <person name="Spunde A."/>
            <person name="Palaniappan K."/>
            <person name="Ritter S."/>
            <person name="Mikhailova N."/>
            <person name="Chen I.-M."/>
            <person name="Stamatis D."/>
            <person name="Reddy T."/>
            <person name="O'Malley R."/>
            <person name="Daum C."/>
            <person name="Shapiro N."/>
            <person name="Ivanova N."/>
            <person name="Kyrpides N."/>
            <person name="Woyke T."/>
        </authorList>
    </citation>
    <scope>NUCLEOTIDE SEQUENCE</scope>
    <source>
        <strain evidence="6">DJ080</strain>
    </source>
</reference>
<dbReference type="PROSITE" id="PS00211">
    <property type="entry name" value="ABC_TRANSPORTER_1"/>
    <property type="match status" value="1"/>
</dbReference>
<sequence length="244" mass="27443">MFDYVIETENLIKRFGEYVSVDHVNLRVPKGEIYGFLGSNGAGKTTTMRLILSLIRPDEGNIRIFNKSISEHRRYILRRVGSLIEAPAYYGHLSAYKNLKIIAELLDIPDKKINEVLETVRLTQYANKPVKGYSLGMKQRLGIAIALIREPELLILDEPTNGLDPFGIQEIRKLITDLSKNHGMTVLISSHILSEIEAVADNVGIINEGKLLFQGPMDKLKHISNNTDSLEDVFLKIVGRSESL</sequence>
<evidence type="ECO:0000256" key="3">
    <source>
        <dbReference type="ARBA" id="ARBA00022741"/>
    </source>
</evidence>
<comment type="similarity">
    <text evidence="1">Belongs to the ABC transporter superfamily.</text>
</comment>
<evidence type="ECO:0000313" key="7">
    <source>
        <dbReference type="Proteomes" id="UP001193748"/>
    </source>
</evidence>
<dbReference type="AlphaFoldDB" id="A0AAX0B959"/>
<dbReference type="EMBL" id="JABSWW010000001">
    <property type="protein sequence ID" value="NRT91935.1"/>
    <property type="molecule type" value="Genomic_DNA"/>
</dbReference>
<dbReference type="RefSeq" id="WP_077842176.1">
    <property type="nucleotide sequence ID" value="NZ_CP107022.1"/>
</dbReference>
<evidence type="ECO:0000256" key="4">
    <source>
        <dbReference type="ARBA" id="ARBA00022840"/>
    </source>
</evidence>
<dbReference type="CDD" id="cd03268">
    <property type="entry name" value="ABC_BcrA_bacitracin_resist"/>
    <property type="match status" value="1"/>
</dbReference>
<dbReference type="SUPFAM" id="SSF52540">
    <property type="entry name" value="P-loop containing nucleoside triphosphate hydrolases"/>
    <property type="match status" value="1"/>
</dbReference>
<dbReference type="InterPro" id="IPR027417">
    <property type="entry name" value="P-loop_NTPase"/>
</dbReference>
<keyword evidence="4 6" id="KW-0067">ATP-binding</keyword>
<dbReference type="GO" id="GO:0005524">
    <property type="term" value="F:ATP binding"/>
    <property type="evidence" value="ECO:0007669"/>
    <property type="project" value="UniProtKB-KW"/>
</dbReference>
<dbReference type="Gene3D" id="3.40.50.300">
    <property type="entry name" value="P-loop containing nucleotide triphosphate hydrolases"/>
    <property type="match status" value="1"/>
</dbReference>
<dbReference type="Pfam" id="PF00005">
    <property type="entry name" value="ABC_tran"/>
    <property type="match status" value="1"/>
</dbReference>
<dbReference type="GO" id="GO:0016887">
    <property type="term" value="F:ATP hydrolysis activity"/>
    <property type="evidence" value="ECO:0007669"/>
    <property type="project" value="InterPro"/>
</dbReference>
<evidence type="ECO:0000313" key="6">
    <source>
        <dbReference type="EMBL" id="NRT91935.1"/>
    </source>
</evidence>
<gene>
    <name evidence="6" type="ORF">B0H41_005614</name>
</gene>
<dbReference type="PANTHER" id="PTHR43335">
    <property type="entry name" value="ABC TRANSPORTER, ATP-BINDING PROTEIN"/>
    <property type="match status" value="1"/>
</dbReference>
<dbReference type="SMART" id="SM00382">
    <property type="entry name" value="AAA"/>
    <property type="match status" value="1"/>
</dbReference>
<dbReference type="InterPro" id="IPR003439">
    <property type="entry name" value="ABC_transporter-like_ATP-bd"/>
</dbReference>
<dbReference type="InterPro" id="IPR017871">
    <property type="entry name" value="ABC_transporter-like_CS"/>
</dbReference>
<evidence type="ECO:0000259" key="5">
    <source>
        <dbReference type="PROSITE" id="PS50893"/>
    </source>
</evidence>
<reference evidence="6" key="2">
    <citation type="journal article" date="2022" name="Nat. Biotechnol.">
        <title>Carbon-negative production of acetone and isopropanol by gas fermentation at industrial pilot scale.</title>
        <authorList>
            <person name="Liew F.E."/>
            <person name="Nogle R."/>
            <person name="Abdalla T."/>
            <person name="Rasor B.J."/>
            <person name="Canter C."/>
            <person name="Jensen R.O."/>
            <person name="Wang L."/>
            <person name="Strutz J."/>
            <person name="Chirania P."/>
            <person name="De Tissera S."/>
            <person name="Mueller A.P."/>
            <person name="Ruan Z."/>
            <person name="Gao A."/>
            <person name="Tran L."/>
            <person name="Engle N.L."/>
            <person name="Bromley J.C."/>
            <person name="Daniell J."/>
            <person name="Conrado R."/>
            <person name="Tschaplinski T.J."/>
            <person name="Giannone R.J."/>
            <person name="Hettich R.L."/>
            <person name="Karim A.S."/>
            <person name="Simpson S.D."/>
            <person name="Brown S.D."/>
            <person name="Leang C."/>
            <person name="Jewett M.C."/>
            <person name="Kopke M."/>
        </authorList>
    </citation>
    <scope>NUCLEOTIDE SEQUENCE</scope>
    <source>
        <strain evidence="6">DJ080</strain>
    </source>
</reference>
<protein>
    <submittedName>
        <fullName evidence="6">ABC-2 type transport system ATP-binding protein</fullName>
    </submittedName>
</protein>
<feature type="domain" description="ABC transporter" evidence="5">
    <location>
        <begin position="6"/>
        <end position="233"/>
    </location>
</feature>
<dbReference type="PROSITE" id="PS50893">
    <property type="entry name" value="ABC_TRANSPORTER_2"/>
    <property type="match status" value="1"/>
</dbReference>
<organism evidence="6 7">
    <name type="scientific">Clostridium beijerinckii</name>
    <name type="common">Clostridium MP</name>
    <dbReference type="NCBI Taxonomy" id="1520"/>
    <lineage>
        <taxon>Bacteria</taxon>
        <taxon>Bacillati</taxon>
        <taxon>Bacillota</taxon>
        <taxon>Clostridia</taxon>
        <taxon>Eubacteriales</taxon>
        <taxon>Clostridiaceae</taxon>
        <taxon>Clostridium</taxon>
    </lineage>
</organism>
<name>A0AAX0B959_CLOBE</name>
<keyword evidence="3" id="KW-0547">Nucleotide-binding</keyword>
<dbReference type="PANTHER" id="PTHR43335:SF4">
    <property type="entry name" value="ABC TRANSPORTER, ATP-BINDING PROTEIN"/>
    <property type="match status" value="1"/>
</dbReference>
<dbReference type="InterPro" id="IPR003593">
    <property type="entry name" value="AAA+_ATPase"/>
</dbReference>
<keyword evidence="2" id="KW-0813">Transport</keyword>
<dbReference type="Proteomes" id="UP001193748">
    <property type="component" value="Unassembled WGS sequence"/>
</dbReference>
<evidence type="ECO:0000256" key="2">
    <source>
        <dbReference type="ARBA" id="ARBA00022448"/>
    </source>
</evidence>
<proteinExistence type="inferred from homology"/>
<comment type="caution">
    <text evidence="6">The sequence shown here is derived from an EMBL/GenBank/DDBJ whole genome shotgun (WGS) entry which is preliminary data.</text>
</comment>
<accession>A0AAX0B959</accession>